<evidence type="ECO:0000313" key="2">
    <source>
        <dbReference type="EMBL" id="TFW29346.1"/>
    </source>
</evidence>
<evidence type="ECO:0000313" key="3">
    <source>
        <dbReference type="Proteomes" id="UP000298438"/>
    </source>
</evidence>
<proteinExistence type="predicted"/>
<accession>A0A4Y9SX64</accession>
<reference evidence="2 3" key="1">
    <citation type="submission" date="2019-03" db="EMBL/GenBank/DDBJ databases">
        <title>Draft Genome Sequence of Massilia arenosa sp. nov., a Novel Massilia Species Isolated from a Sandy-loam Maize Soil.</title>
        <authorList>
            <person name="Raths R."/>
            <person name="Peta V."/>
            <person name="Bucking H."/>
        </authorList>
    </citation>
    <scope>NUCLEOTIDE SEQUENCE [LARGE SCALE GENOMIC DNA]</scope>
    <source>
        <strain evidence="2 3">MC02</strain>
    </source>
</reference>
<protein>
    <submittedName>
        <fullName evidence="2">DUF3306 domain-containing protein</fullName>
    </submittedName>
</protein>
<organism evidence="2 3">
    <name type="scientific">Zemynaea arenosa</name>
    <dbReference type="NCBI Taxonomy" id="2561931"/>
    <lineage>
        <taxon>Bacteria</taxon>
        <taxon>Pseudomonadati</taxon>
        <taxon>Pseudomonadota</taxon>
        <taxon>Betaproteobacteria</taxon>
        <taxon>Burkholderiales</taxon>
        <taxon>Oxalobacteraceae</taxon>
        <taxon>Telluria group</taxon>
        <taxon>Zemynaea</taxon>
    </lineage>
</organism>
<dbReference type="EMBL" id="SPVF01000020">
    <property type="protein sequence ID" value="TFW29346.1"/>
    <property type="molecule type" value="Genomic_DNA"/>
</dbReference>
<feature type="compositionally biased region" description="Low complexity" evidence="1">
    <location>
        <begin position="13"/>
        <end position="25"/>
    </location>
</feature>
<feature type="region of interest" description="Disordered" evidence="1">
    <location>
        <begin position="186"/>
        <end position="269"/>
    </location>
</feature>
<dbReference type="InterPro" id="IPR021735">
    <property type="entry name" value="DUF3306"/>
</dbReference>
<name>A0A4Y9SX64_9BURK</name>
<dbReference type="OrthoDB" id="8776025at2"/>
<sequence>MGSRCPPRSKAGWPITWPIITSPPSAGAGEATMADGFLRRWSRLKTESQLAPTAPQPMPAAPPPASTALQLTPAAPQPKSAARPGLTQCAPAGRTSALESAPPSPGPTLEDVAALTADSDFAPFVTRAVDADVRRSALRKLFTDPHFNRMDGLDVYIGDYTQASPMPAAMLAALDHARNIFGPPAEDAEATATAAASDASHGATAAADLSPESPSLAPTAAPPAASDSPAASTAPTASAPDATAPSAPAASITTDPHAAALTAAAPETT</sequence>
<gene>
    <name evidence="2" type="ORF">E4L96_01565</name>
</gene>
<dbReference type="Proteomes" id="UP000298438">
    <property type="component" value="Unassembled WGS sequence"/>
</dbReference>
<keyword evidence="3" id="KW-1185">Reference proteome</keyword>
<feature type="compositionally biased region" description="Pro residues" evidence="1">
    <location>
        <begin position="54"/>
        <end position="65"/>
    </location>
</feature>
<evidence type="ECO:0000256" key="1">
    <source>
        <dbReference type="SAM" id="MobiDB-lite"/>
    </source>
</evidence>
<dbReference type="AlphaFoldDB" id="A0A4Y9SX64"/>
<comment type="caution">
    <text evidence="2">The sequence shown here is derived from an EMBL/GenBank/DDBJ whole genome shotgun (WGS) entry which is preliminary data.</text>
</comment>
<feature type="region of interest" description="Disordered" evidence="1">
    <location>
        <begin position="1"/>
        <end position="108"/>
    </location>
</feature>
<feature type="compositionally biased region" description="Low complexity" evidence="1">
    <location>
        <begin position="190"/>
        <end position="269"/>
    </location>
</feature>
<dbReference type="Pfam" id="PF11748">
    <property type="entry name" value="DUF3306"/>
    <property type="match status" value="1"/>
</dbReference>